<dbReference type="SUPFAM" id="SSF53448">
    <property type="entry name" value="Nucleotide-diphospho-sugar transferases"/>
    <property type="match status" value="1"/>
</dbReference>
<evidence type="ECO:0000313" key="3">
    <source>
        <dbReference type="Proteomes" id="UP000462014"/>
    </source>
</evidence>
<dbReference type="AlphaFoldDB" id="A0A7K1SY41"/>
<name>A0A7K1SY41_9SPHI</name>
<dbReference type="PANTHER" id="PTHR43685:SF11">
    <property type="entry name" value="GLYCOSYLTRANSFERASE TAGX-RELATED"/>
    <property type="match status" value="1"/>
</dbReference>
<dbReference type="InterPro" id="IPR001173">
    <property type="entry name" value="Glyco_trans_2-like"/>
</dbReference>
<reference evidence="2 3" key="1">
    <citation type="submission" date="2019-12" db="EMBL/GenBank/DDBJ databases">
        <title>Mucilaginibacter sp. HMF7410 genome sequencing and assembly.</title>
        <authorList>
            <person name="Kang H."/>
            <person name="Cha I."/>
            <person name="Kim H."/>
            <person name="Joh K."/>
        </authorList>
    </citation>
    <scope>NUCLEOTIDE SEQUENCE [LARGE SCALE GENOMIC DNA]</scope>
    <source>
        <strain evidence="2 3">HMF7410</strain>
    </source>
</reference>
<evidence type="ECO:0000259" key="1">
    <source>
        <dbReference type="Pfam" id="PF00535"/>
    </source>
</evidence>
<dbReference type="CDD" id="cd00761">
    <property type="entry name" value="Glyco_tranf_GTA_type"/>
    <property type="match status" value="1"/>
</dbReference>
<dbReference type="InterPro" id="IPR029044">
    <property type="entry name" value="Nucleotide-diphossugar_trans"/>
</dbReference>
<comment type="caution">
    <text evidence="2">The sequence shown here is derived from an EMBL/GenBank/DDBJ whole genome shotgun (WGS) entry which is preliminary data.</text>
</comment>
<accession>A0A7K1SY41</accession>
<dbReference type="Gene3D" id="3.90.550.10">
    <property type="entry name" value="Spore Coat Polysaccharide Biosynthesis Protein SpsA, Chain A"/>
    <property type="match status" value="1"/>
</dbReference>
<dbReference type="GO" id="GO:0016740">
    <property type="term" value="F:transferase activity"/>
    <property type="evidence" value="ECO:0007669"/>
    <property type="project" value="UniProtKB-KW"/>
</dbReference>
<evidence type="ECO:0000313" key="2">
    <source>
        <dbReference type="EMBL" id="MVN22241.1"/>
    </source>
</evidence>
<dbReference type="RefSeq" id="WP_157567284.1">
    <property type="nucleotide sequence ID" value="NZ_WPIK01000009.1"/>
</dbReference>
<organism evidence="2 3">
    <name type="scientific">Mucilaginibacter arboris</name>
    <dbReference type="NCBI Taxonomy" id="2682090"/>
    <lineage>
        <taxon>Bacteria</taxon>
        <taxon>Pseudomonadati</taxon>
        <taxon>Bacteroidota</taxon>
        <taxon>Sphingobacteriia</taxon>
        <taxon>Sphingobacteriales</taxon>
        <taxon>Sphingobacteriaceae</taxon>
        <taxon>Mucilaginibacter</taxon>
    </lineage>
</organism>
<keyword evidence="2" id="KW-0808">Transferase</keyword>
<proteinExistence type="predicted"/>
<dbReference type="PANTHER" id="PTHR43685">
    <property type="entry name" value="GLYCOSYLTRANSFERASE"/>
    <property type="match status" value="1"/>
</dbReference>
<dbReference type="Pfam" id="PF00535">
    <property type="entry name" value="Glycos_transf_2"/>
    <property type="match status" value="1"/>
</dbReference>
<gene>
    <name evidence="2" type="ORF">GO621_11930</name>
</gene>
<dbReference type="InterPro" id="IPR050834">
    <property type="entry name" value="Glycosyltransf_2"/>
</dbReference>
<keyword evidence="3" id="KW-1185">Reference proteome</keyword>
<dbReference type="Proteomes" id="UP000462014">
    <property type="component" value="Unassembled WGS sequence"/>
</dbReference>
<sequence>MDTKIIPQVSVIIPNYNHSNYLIKRIESVLNQSYQDFELIILDDCSTDNSREIIEPYKNNKKVSKILFNEKNSSSTFKQWQKGINTANGKYIWIAESDDYADLSFLKEAVKRFTNDPEVGIVYCDSSVVRDKKIETDFYKKYRNSNFKTNRWDFDYLTTGKDEVNNYLIYDCTINNTSAMIFKKNLVDDRLFHNLNLFRYSGDWYFFLYIAQNCKISYISSALNYFRQGTNNFAKGVKSPLNHFRERSVVRYQILKDFPENIDSSKKVFKQLGEEFMFKLFETIKSPSNIGRFYKTCKQLYSFNKKFFFKQLKYSFSK</sequence>
<protein>
    <submittedName>
        <fullName evidence="2">Glycosyltransferase</fullName>
    </submittedName>
</protein>
<dbReference type="EMBL" id="WPIK01000009">
    <property type="protein sequence ID" value="MVN22241.1"/>
    <property type="molecule type" value="Genomic_DNA"/>
</dbReference>
<feature type="domain" description="Glycosyltransferase 2-like" evidence="1">
    <location>
        <begin position="10"/>
        <end position="151"/>
    </location>
</feature>